<accession>A0A938XEQ0</accession>
<proteinExistence type="predicted"/>
<sequence>MRLGWTTGKYSTTYRAVKTVRINGKNKTQIVKSFGSEKYIRETYGVSDAKAWAKE</sequence>
<dbReference type="RefSeq" id="WP_204907367.1">
    <property type="nucleotide sequence ID" value="NZ_JACJKS010000024.1"/>
</dbReference>
<dbReference type="Proteomes" id="UP000705508">
    <property type="component" value="Unassembled WGS sequence"/>
</dbReference>
<dbReference type="AlphaFoldDB" id="A0A938XEQ0"/>
<evidence type="ECO:0000313" key="1">
    <source>
        <dbReference type="EMBL" id="MBM6949369.1"/>
    </source>
</evidence>
<comment type="caution">
    <text evidence="1">The sequence shown here is derived from an EMBL/GenBank/DDBJ whole genome shotgun (WGS) entry which is preliminary data.</text>
</comment>
<gene>
    <name evidence="1" type="ORF">H6A20_12060</name>
</gene>
<reference evidence="1" key="1">
    <citation type="submission" date="2020-08" db="EMBL/GenBank/DDBJ databases">
        <authorList>
            <person name="Cejkova D."/>
            <person name="Kubasova T."/>
            <person name="Jahodarova E."/>
            <person name="Rychlik I."/>
        </authorList>
    </citation>
    <scope>NUCLEOTIDE SEQUENCE</scope>
    <source>
        <strain evidence="1">An582</strain>
    </source>
</reference>
<organism evidence="1 2">
    <name type="scientific">Mordavella massiliensis</name>
    <dbReference type="NCBI Taxonomy" id="1871024"/>
    <lineage>
        <taxon>Bacteria</taxon>
        <taxon>Bacillati</taxon>
        <taxon>Bacillota</taxon>
        <taxon>Clostridia</taxon>
        <taxon>Eubacteriales</taxon>
        <taxon>Clostridiaceae</taxon>
        <taxon>Mordavella</taxon>
    </lineage>
</organism>
<reference evidence="1" key="2">
    <citation type="journal article" date="2021" name="Sci. Rep.">
        <title>The distribution of antibiotic resistance genes in chicken gut microbiota commensals.</title>
        <authorList>
            <person name="Juricova H."/>
            <person name="Matiasovicova J."/>
            <person name="Kubasova T."/>
            <person name="Cejkova D."/>
            <person name="Rychlik I."/>
        </authorList>
    </citation>
    <scope>NUCLEOTIDE SEQUENCE</scope>
    <source>
        <strain evidence="1">An582</strain>
    </source>
</reference>
<evidence type="ECO:0000313" key="2">
    <source>
        <dbReference type="Proteomes" id="UP000705508"/>
    </source>
</evidence>
<dbReference type="EMBL" id="JACJKS010000024">
    <property type="protein sequence ID" value="MBM6949369.1"/>
    <property type="molecule type" value="Genomic_DNA"/>
</dbReference>
<protein>
    <submittedName>
        <fullName evidence="1">Uncharacterized protein</fullName>
    </submittedName>
</protein>
<name>A0A938XEQ0_9CLOT</name>